<reference evidence="2" key="1">
    <citation type="journal article" date="2019" name="Int. J. Syst. Evol. Microbiol.">
        <title>The Global Catalogue of Microorganisms (GCM) 10K type strain sequencing project: providing services to taxonomists for standard genome sequencing and annotation.</title>
        <authorList>
            <consortium name="The Broad Institute Genomics Platform"/>
            <consortium name="The Broad Institute Genome Sequencing Center for Infectious Disease"/>
            <person name="Wu L."/>
            <person name="Ma J."/>
        </authorList>
    </citation>
    <scope>NUCLEOTIDE SEQUENCE [LARGE SCALE GENOMIC DNA]</scope>
    <source>
        <strain evidence="2">CECT 8482</strain>
    </source>
</reference>
<evidence type="ECO:0000313" key="2">
    <source>
        <dbReference type="Proteomes" id="UP001243846"/>
    </source>
</evidence>
<dbReference type="EMBL" id="JAUFRC010000001">
    <property type="protein sequence ID" value="MDN3711797.1"/>
    <property type="molecule type" value="Genomic_DNA"/>
</dbReference>
<sequence length="181" mass="19596">MIEIRQTLILPTQLGPLSFQARVTGAFLVDDDISLRGIAFSPKIPAGMTLSACTAVLLQVRAGKKVQSLRLQAALATGAVASACTGEYLDAQEWREGGNLVVIGTEDSEALDIRYPDMGFANIPSVDFEPQSMTLGIERPFLSPAVSFHFIVAENPDPEPVESSAWFAVDQPHEDLLRLIQ</sequence>
<accession>A0ABT8D517</accession>
<comment type="caution">
    <text evidence="1">The sequence shown here is derived from an EMBL/GenBank/DDBJ whole genome shotgun (WGS) entry which is preliminary data.</text>
</comment>
<proteinExistence type="predicted"/>
<dbReference type="RefSeq" id="WP_377686075.1">
    <property type="nucleotide sequence ID" value="NZ_JBHMDZ010000013.1"/>
</dbReference>
<gene>
    <name evidence="1" type="ORF">QWZ10_08090</name>
</gene>
<keyword evidence="2" id="KW-1185">Reference proteome</keyword>
<organism evidence="1 2">
    <name type="scientific">Paracoccus cavernae</name>
    <dbReference type="NCBI Taxonomy" id="1571207"/>
    <lineage>
        <taxon>Bacteria</taxon>
        <taxon>Pseudomonadati</taxon>
        <taxon>Pseudomonadota</taxon>
        <taxon>Alphaproteobacteria</taxon>
        <taxon>Rhodobacterales</taxon>
        <taxon>Paracoccaceae</taxon>
        <taxon>Paracoccus</taxon>
    </lineage>
</organism>
<evidence type="ECO:0000313" key="1">
    <source>
        <dbReference type="EMBL" id="MDN3711797.1"/>
    </source>
</evidence>
<name>A0ABT8D517_9RHOB</name>
<dbReference type="Proteomes" id="UP001243846">
    <property type="component" value="Unassembled WGS sequence"/>
</dbReference>
<protein>
    <submittedName>
        <fullName evidence="1">Uncharacterized protein</fullName>
    </submittedName>
</protein>